<dbReference type="AlphaFoldDB" id="A4VF80"/>
<name>A4VF80_BACLD</name>
<reference evidence="1 2" key="1">
    <citation type="journal article" date="2004" name="Genome Biol.">
        <title>Complete genome sequence of the industrial bacterium Bacillus licheniformis and comparisons with closely related Bacillus species.</title>
        <authorList>
            <person name="Rey M.W."/>
            <person name="Ramaiya P."/>
            <person name="Nelson B.A."/>
            <person name="Brody-Karpin S.D."/>
            <person name="Zaretsky E.J."/>
            <person name="Tang M."/>
            <person name="Lopez de Leon A."/>
            <person name="Xiang H."/>
            <person name="Gusti V."/>
            <person name="Clausen I.G."/>
            <person name="Olsen P.B."/>
            <person name="Rasmussen M.D."/>
            <person name="Andersen J.T."/>
            <person name="Jorgensen P.L."/>
            <person name="Larsen T.S."/>
            <person name="Sorokin A."/>
            <person name="Bolotin A."/>
            <person name="Lapidus A."/>
            <person name="Galleron N."/>
            <person name="Ehrlich S.D."/>
            <person name="Berka R.M."/>
        </authorList>
    </citation>
    <scope>NUCLEOTIDE SEQUENCE [LARGE SCALE GENOMIC DNA]</scope>
    <source>
        <strain evidence="2">ATCC 14580 / DSM 13 / JCM 2505 / CCUG 7422 / NBRC 12200 / NCIMB 9375 / NCTC 10341 / NRRL NRS-1264 / Gibson 46</strain>
    </source>
</reference>
<gene>
    <name evidence="1" type="ordered locus">BL07003</name>
</gene>
<dbReference type="STRING" id="279010.BL07003"/>
<keyword evidence="2" id="KW-1185">Reference proteome</keyword>
<dbReference type="KEGG" id="bli:BL07003"/>
<proteinExistence type="predicted"/>
<dbReference type="HOGENOM" id="CLU_3247286_0_0_9"/>
<accession>A4VF80</accession>
<organism evidence="1 2">
    <name type="scientific">Bacillus licheniformis (strain ATCC 14580 / DSM 13 / JCM 2505 / CCUG 7422 / NBRC 12200 / NCIMB 9375 / NCTC 10341 / NRRL NRS-1264 / Gibson 46)</name>
    <dbReference type="NCBI Taxonomy" id="279010"/>
    <lineage>
        <taxon>Bacteria</taxon>
        <taxon>Bacillati</taxon>
        <taxon>Bacillota</taxon>
        <taxon>Bacilli</taxon>
        <taxon>Bacillales</taxon>
        <taxon>Bacillaceae</taxon>
        <taxon>Bacillus</taxon>
    </lineage>
</organism>
<sequence>MLQKKMICYEFKRRLTKEHAYEKSDGYFRIPCTHSIAAIYHQ</sequence>
<evidence type="ECO:0000313" key="1">
    <source>
        <dbReference type="EMBL" id="ABP97350.1"/>
    </source>
</evidence>
<evidence type="ECO:0000313" key="2">
    <source>
        <dbReference type="Proteomes" id="UP000000606"/>
    </source>
</evidence>
<dbReference type="EMBL" id="CP000002">
    <property type="protein sequence ID" value="ABP97350.1"/>
    <property type="molecule type" value="Genomic_DNA"/>
</dbReference>
<dbReference type="Proteomes" id="UP000000606">
    <property type="component" value="Chromosome"/>
</dbReference>
<protein>
    <submittedName>
        <fullName evidence="1">Uncharacterized protein</fullName>
    </submittedName>
</protein>